<accession>A0AAN6JRF4</accession>
<evidence type="ECO:0000313" key="3">
    <source>
        <dbReference type="Proteomes" id="UP001176517"/>
    </source>
</evidence>
<sequence>MTPPPPPSAAAASATTTAEAPPASPSATILLSAPPPPAPRQGLTATKQHGRTRSAAAQAINQTSSSNQTLGSILLASISRPAKSPSSPTDVEAQLRPPPPPEREEEQPEYFTIGATEQDDDDDDHPTVSPLSRANQKSHAQPLRSAKHSSDPPSSATTASYDEIGSSYWDPAAEASAVLEDTYELEEYQRPQRSTTRPEPEPEAEDPSQVYTSESAALLPNASGVHTQTSIPALQQNKSAEAPPFETLSRQEKTWMSIVTALVGALAIVALLISEDFIDWPGDGIGKD</sequence>
<dbReference type="AlphaFoldDB" id="A0AAN6JRF4"/>
<feature type="compositionally biased region" description="Polar residues" evidence="1">
    <location>
        <begin position="129"/>
        <end position="139"/>
    </location>
</feature>
<reference evidence="2" key="1">
    <citation type="journal article" date="2023" name="PhytoFront">
        <title>Draft Genome Resources of Seven Strains of Tilletia horrida, Causal Agent of Kernel Smut of Rice.</title>
        <authorList>
            <person name="Khanal S."/>
            <person name="Antony Babu S."/>
            <person name="Zhou X.G."/>
        </authorList>
    </citation>
    <scope>NUCLEOTIDE SEQUENCE</scope>
    <source>
        <strain evidence="2">TX6</strain>
    </source>
</reference>
<feature type="region of interest" description="Disordered" evidence="1">
    <location>
        <begin position="1"/>
        <end position="246"/>
    </location>
</feature>
<comment type="caution">
    <text evidence="2">The sequence shown here is derived from an EMBL/GenBank/DDBJ whole genome shotgun (WGS) entry which is preliminary data.</text>
</comment>
<feature type="compositionally biased region" description="Polar residues" evidence="1">
    <location>
        <begin position="224"/>
        <end position="239"/>
    </location>
</feature>
<feature type="compositionally biased region" description="Polar residues" evidence="1">
    <location>
        <begin position="59"/>
        <end position="71"/>
    </location>
</feature>
<dbReference type="Proteomes" id="UP001176517">
    <property type="component" value="Unassembled WGS sequence"/>
</dbReference>
<gene>
    <name evidence="2" type="ORF">OC846_005713</name>
</gene>
<organism evidence="2 3">
    <name type="scientific">Tilletia horrida</name>
    <dbReference type="NCBI Taxonomy" id="155126"/>
    <lineage>
        <taxon>Eukaryota</taxon>
        <taxon>Fungi</taxon>
        <taxon>Dikarya</taxon>
        <taxon>Basidiomycota</taxon>
        <taxon>Ustilaginomycotina</taxon>
        <taxon>Exobasidiomycetes</taxon>
        <taxon>Tilletiales</taxon>
        <taxon>Tilletiaceae</taxon>
        <taxon>Tilletia</taxon>
    </lineage>
</organism>
<keyword evidence="3" id="KW-1185">Reference proteome</keyword>
<feature type="compositionally biased region" description="Low complexity" evidence="1">
    <location>
        <begin position="9"/>
        <end position="28"/>
    </location>
</feature>
<evidence type="ECO:0000313" key="2">
    <source>
        <dbReference type="EMBL" id="KAK0545338.1"/>
    </source>
</evidence>
<proteinExistence type="predicted"/>
<protein>
    <submittedName>
        <fullName evidence="2">Uncharacterized protein</fullName>
    </submittedName>
</protein>
<evidence type="ECO:0000256" key="1">
    <source>
        <dbReference type="SAM" id="MobiDB-lite"/>
    </source>
</evidence>
<name>A0AAN6JRF4_9BASI</name>
<feature type="compositionally biased region" description="Low complexity" evidence="1">
    <location>
        <begin position="151"/>
        <end position="160"/>
    </location>
</feature>
<dbReference type="EMBL" id="JAPDMZ010000236">
    <property type="protein sequence ID" value="KAK0545338.1"/>
    <property type="molecule type" value="Genomic_DNA"/>
</dbReference>